<dbReference type="InterPro" id="IPR006224">
    <property type="entry name" value="PsdUridine_synth_RluA-like_CS"/>
</dbReference>
<evidence type="ECO:0000313" key="6">
    <source>
        <dbReference type="EMBL" id="KKU63036.1"/>
    </source>
</evidence>
<feature type="domain" description="Pseudouridine synthase RsuA/RluA-like" evidence="5">
    <location>
        <begin position="11"/>
        <end position="177"/>
    </location>
</feature>
<comment type="caution">
    <text evidence="6">The sequence shown here is derived from an EMBL/GenBank/DDBJ whole genome shotgun (WGS) entry which is preliminary data.</text>
</comment>
<dbReference type="Pfam" id="PF00849">
    <property type="entry name" value="PseudoU_synth_2"/>
    <property type="match status" value="1"/>
</dbReference>
<dbReference type="InterPro" id="IPR006145">
    <property type="entry name" value="PsdUridine_synth_RsuA/RluA"/>
</dbReference>
<comment type="function">
    <text evidence="4">Responsible for synthesis of pseudouridine from uracil.</text>
</comment>
<dbReference type="PANTHER" id="PTHR21600:SF44">
    <property type="entry name" value="RIBOSOMAL LARGE SUBUNIT PSEUDOURIDINE SYNTHASE D"/>
    <property type="match status" value="1"/>
</dbReference>
<dbReference type="InterPro" id="IPR050188">
    <property type="entry name" value="RluA_PseudoU_synthase"/>
</dbReference>
<dbReference type="GO" id="GO:0003723">
    <property type="term" value="F:RNA binding"/>
    <property type="evidence" value="ECO:0007669"/>
    <property type="project" value="InterPro"/>
</dbReference>
<proteinExistence type="inferred from homology"/>
<sequence>MEPRIIFEDEDLAVIDKPAGMIVNDAATVDPLALTVQRWHGERIKIYDLRLKNEEFYRKSGIVHRLDKDTSGVMVLAKNEQAYNYLKQQFVERKTQKRYTALVHNNHFEAEEGVISAPIDRHPKNFGKRMVIPGGRAAVTEWKIIKRFPGQQKEGLALLELTPLTGRTHQIRVHLKHIGHPIVSDPLYIGRKTYRQDVLWCPRLFLHASYLRLMHPAEKDYREYESPLPAVLEQTLEFLIH</sequence>
<evidence type="ECO:0000256" key="1">
    <source>
        <dbReference type="ARBA" id="ARBA00010876"/>
    </source>
</evidence>
<protein>
    <recommendedName>
        <fullName evidence="4">Pseudouridine synthase</fullName>
        <ecNumber evidence="4">5.4.99.-</ecNumber>
    </recommendedName>
</protein>
<evidence type="ECO:0000259" key="5">
    <source>
        <dbReference type="Pfam" id="PF00849"/>
    </source>
</evidence>
<organism evidence="6 7">
    <name type="scientific">Candidatus Amesbacteria bacterium GW2011_GWA1_47_16</name>
    <dbReference type="NCBI Taxonomy" id="1618353"/>
    <lineage>
        <taxon>Bacteria</taxon>
        <taxon>Candidatus Amesiibacteriota</taxon>
    </lineage>
</organism>
<dbReference type="Gene3D" id="3.30.2350.10">
    <property type="entry name" value="Pseudouridine synthase"/>
    <property type="match status" value="1"/>
</dbReference>
<dbReference type="SUPFAM" id="SSF55120">
    <property type="entry name" value="Pseudouridine synthase"/>
    <property type="match status" value="1"/>
</dbReference>
<dbReference type="PROSITE" id="PS01129">
    <property type="entry name" value="PSI_RLU"/>
    <property type="match status" value="1"/>
</dbReference>
<dbReference type="PATRIC" id="fig|1618353.3.peg.941"/>
<dbReference type="InterPro" id="IPR020103">
    <property type="entry name" value="PsdUridine_synth_cat_dom_sf"/>
</dbReference>
<dbReference type="CDD" id="cd02869">
    <property type="entry name" value="PseudoU_synth_RluA_like"/>
    <property type="match status" value="1"/>
</dbReference>
<dbReference type="EC" id="5.4.99.-" evidence="4"/>
<keyword evidence="2 4" id="KW-0413">Isomerase</keyword>
<dbReference type="GO" id="GO:0009982">
    <property type="term" value="F:pseudouridine synthase activity"/>
    <property type="evidence" value="ECO:0007669"/>
    <property type="project" value="InterPro"/>
</dbReference>
<feature type="active site" evidence="3">
    <location>
        <position position="67"/>
    </location>
</feature>
<comment type="catalytic activity">
    <reaction evidence="4">
        <text>a uridine in RNA = a pseudouridine in RNA</text>
        <dbReference type="Rhea" id="RHEA:48348"/>
        <dbReference type="Rhea" id="RHEA-COMP:12068"/>
        <dbReference type="Rhea" id="RHEA-COMP:12069"/>
        <dbReference type="ChEBI" id="CHEBI:65314"/>
        <dbReference type="ChEBI" id="CHEBI:65315"/>
    </reaction>
</comment>
<dbReference type="InterPro" id="IPR006225">
    <property type="entry name" value="PsdUridine_synth_RluC/D"/>
</dbReference>
<name>A0A0G1S104_9BACT</name>
<dbReference type="GO" id="GO:0000455">
    <property type="term" value="P:enzyme-directed rRNA pseudouridine synthesis"/>
    <property type="evidence" value="ECO:0007669"/>
    <property type="project" value="TreeGrafter"/>
</dbReference>
<comment type="similarity">
    <text evidence="1 4">Belongs to the pseudouridine synthase RluA family.</text>
</comment>
<dbReference type="PANTHER" id="PTHR21600">
    <property type="entry name" value="MITOCHONDRIAL RNA PSEUDOURIDINE SYNTHASE"/>
    <property type="match status" value="1"/>
</dbReference>
<dbReference type="EMBL" id="LCNV01000036">
    <property type="protein sequence ID" value="KKU63036.1"/>
    <property type="molecule type" value="Genomic_DNA"/>
</dbReference>
<gene>
    <name evidence="6" type="ORF">UX87_C0036G0005</name>
</gene>
<reference evidence="6 7" key="1">
    <citation type="journal article" date="2015" name="Nature">
        <title>rRNA introns, odd ribosomes, and small enigmatic genomes across a large radiation of phyla.</title>
        <authorList>
            <person name="Brown C.T."/>
            <person name="Hug L.A."/>
            <person name="Thomas B.C."/>
            <person name="Sharon I."/>
            <person name="Castelle C.J."/>
            <person name="Singh A."/>
            <person name="Wilkins M.J."/>
            <person name="Williams K.H."/>
            <person name="Banfield J.F."/>
        </authorList>
    </citation>
    <scope>NUCLEOTIDE SEQUENCE [LARGE SCALE GENOMIC DNA]</scope>
</reference>
<dbReference type="NCBIfam" id="TIGR00005">
    <property type="entry name" value="rluA_subfam"/>
    <property type="match status" value="1"/>
</dbReference>
<accession>A0A0G1S104</accession>
<dbReference type="AlphaFoldDB" id="A0A0G1S104"/>
<evidence type="ECO:0000313" key="7">
    <source>
        <dbReference type="Proteomes" id="UP000034364"/>
    </source>
</evidence>
<dbReference type="Proteomes" id="UP000034364">
    <property type="component" value="Unassembled WGS sequence"/>
</dbReference>
<evidence type="ECO:0000256" key="3">
    <source>
        <dbReference type="PIRSR" id="PIRSR606225-1"/>
    </source>
</evidence>
<evidence type="ECO:0000256" key="4">
    <source>
        <dbReference type="RuleBase" id="RU362028"/>
    </source>
</evidence>
<dbReference type="GO" id="GO:0140098">
    <property type="term" value="F:catalytic activity, acting on RNA"/>
    <property type="evidence" value="ECO:0007669"/>
    <property type="project" value="UniProtKB-ARBA"/>
</dbReference>
<evidence type="ECO:0000256" key="2">
    <source>
        <dbReference type="ARBA" id="ARBA00023235"/>
    </source>
</evidence>